<gene>
    <name evidence="1" type="ORF">NCTC10994_02750</name>
</gene>
<keyword evidence="2" id="KW-1185">Reference proteome</keyword>
<evidence type="ECO:0000313" key="2">
    <source>
        <dbReference type="Proteomes" id="UP000249091"/>
    </source>
</evidence>
<dbReference type="Proteomes" id="UP000249091">
    <property type="component" value="Chromosome 1"/>
</dbReference>
<accession>A0A2X4U5V6</accession>
<dbReference type="KEGG" id="rcr:NCTC10994_02750"/>
<reference evidence="1 2" key="1">
    <citation type="submission" date="2018-06" db="EMBL/GenBank/DDBJ databases">
        <authorList>
            <consortium name="Pathogen Informatics"/>
            <person name="Doyle S."/>
        </authorList>
    </citation>
    <scope>NUCLEOTIDE SEQUENCE [LARGE SCALE GENOMIC DNA]</scope>
    <source>
        <strain evidence="1 2">NCTC10994</strain>
    </source>
</reference>
<evidence type="ECO:0000313" key="1">
    <source>
        <dbReference type="EMBL" id="SQI34381.1"/>
    </source>
</evidence>
<dbReference type="STRING" id="1219011.GCA_001895045_02463"/>
<sequence length="29" mass="3138">MRAQVEAGFLAIHTPLVESGTWPLSVVPM</sequence>
<protein>
    <submittedName>
        <fullName evidence="1">Uncharacterized protein</fullName>
    </submittedName>
</protein>
<name>A0A2X4U5V6_9NOCA</name>
<organism evidence="1 2">
    <name type="scientific">Rhodococcus coprophilus</name>
    <dbReference type="NCBI Taxonomy" id="38310"/>
    <lineage>
        <taxon>Bacteria</taxon>
        <taxon>Bacillati</taxon>
        <taxon>Actinomycetota</taxon>
        <taxon>Actinomycetes</taxon>
        <taxon>Mycobacteriales</taxon>
        <taxon>Nocardiaceae</taxon>
        <taxon>Rhodococcus</taxon>
    </lineage>
</organism>
<proteinExistence type="predicted"/>
<dbReference type="AlphaFoldDB" id="A0A2X4U5V6"/>
<dbReference type="EMBL" id="LS483468">
    <property type="protein sequence ID" value="SQI34381.1"/>
    <property type="molecule type" value="Genomic_DNA"/>
</dbReference>